<keyword evidence="4" id="KW-1185">Reference proteome</keyword>
<comment type="caution">
    <text evidence="3">The sequence shown here is derived from an EMBL/GenBank/DDBJ whole genome shotgun (WGS) entry which is preliminary data.</text>
</comment>
<dbReference type="EMBL" id="JAPWTJ010000446">
    <property type="protein sequence ID" value="KAJ8978380.1"/>
    <property type="molecule type" value="Genomic_DNA"/>
</dbReference>
<feature type="transmembrane region" description="Helical" evidence="2">
    <location>
        <begin position="21"/>
        <end position="40"/>
    </location>
</feature>
<evidence type="ECO:0000313" key="4">
    <source>
        <dbReference type="Proteomes" id="UP001162164"/>
    </source>
</evidence>
<feature type="region of interest" description="Disordered" evidence="1">
    <location>
        <begin position="88"/>
        <end position="141"/>
    </location>
</feature>
<sequence length="141" mass="15637">MSVQAVKHDKMIVTNRSIVRFVSLIFSFVFFYSIAVEIGGRRFVDVPSSCTEGKVLVHSGDCLEPFAIGINNKDDTVTGDEDTTDVTTVASAISTSTLSPPDHQRPPEHEEHPHHPPRHQEPPRHMPLGPPDGQVFRRGPF</sequence>
<evidence type="ECO:0000256" key="2">
    <source>
        <dbReference type="SAM" id="Phobius"/>
    </source>
</evidence>
<feature type="compositionally biased region" description="Low complexity" evidence="1">
    <location>
        <begin position="88"/>
        <end position="101"/>
    </location>
</feature>
<evidence type="ECO:0008006" key="5">
    <source>
        <dbReference type="Google" id="ProtNLM"/>
    </source>
</evidence>
<keyword evidence="2" id="KW-0472">Membrane</keyword>
<reference evidence="3" key="1">
    <citation type="journal article" date="2023" name="Insect Mol. Biol.">
        <title>Genome sequencing provides insights into the evolution of gene families encoding plant cell wall-degrading enzymes in longhorned beetles.</title>
        <authorList>
            <person name="Shin N.R."/>
            <person name="Okamura Y."/>
            <person name="Kirsch R."/>
            <person name="Pauchet Y."/>
        </authorList>
    </citation>
    <scope>NUCLEOTIDE SEQUENCE</scope>
    <source>
        <strain evidence="3">MMC_N1</strain>
    </source>
</reference>
<keyword evidence="2" id="KW-0812">Transmembrane</keyword>
<protein>
    <recommendedName>
        <fullName evidence="5">Transmembrane protein</fullName>
    </recommendedName>
</protein>
<name>A0ABQ9JM97_9CUCU</name>
<evidence type="ECO:0000313" key="3">
    <source>
        <dbReference type="EMBL" id="KAJ8978380.1"/>
    </source>
</evidence>
<evidence type="ECO:0000256" key="1">
    <source>
        <dbReference type="SAM" id="MobiDB-lite"/>
    </source>
</evidence>
<gene>
    <name evidence="3" type="ORF">NQ317_005961</name>
</gene>
<proteinExistence type="predicted"/>
<feature type="compositionally biased region" description="Basic and acidic residues" evidence="1">
    <location>
        <begin position="102"/>
        <end position="124"/>
    </location>
</feature>
<dbReference type="Proteomes" id="UP001162164">
    <property type="component" value="Unassembled WGS sequence"/>
</dbReference>
<accession>A0ABQ9JM97</accession>
<organism evidence="3 4">
    <name type="scientific">Molorchus minor</name>
    <dbReference type="NCBI Taxonomy" id="1323400"/>
    <lineage>
        <taxon>Eukaryota</taxon>
        <taxon>Metazoa</taxon>
        <taxon>Ecdysozoa</taxon>
        <taxon>Arthropoda</taxon>
        <taxon>Hexapoda</taxon>
        <taxon>Insecta</taxon>
        <taxon>Pterygota</taxon>
        <taxon>Neoptera</taxon>
        <taxon>Endopterygota</taxon>
        <taxon>Coleoptera</taxon>
        <taxon>Polyphaga</taxon>
        <taxon>Cucujiformia</taxon>
        <taxon>Chrysomeloidea</taxon>
        <taxon>Cerambycidae</taxon>
        <taxon>Lamiinae</taxon>
        <taxon>Monochamini</taxon>
        <taxon>Molorchus</taxon>
    </lineage>
</organism>
<keyword evidence="2" id="KW-1133">Transmembrane helix</keyword>